<feature type="domain" description="VWFA" evidence="2">
    <location>
        <begin position="34"/>
        <end position="218"/>
    </location>
</feature>
<proteinExistence type="predicted"/>
<comment type="caution">
    <text evidence="3">The sequence shown here is derived from an EMBL/GenBank/DDBJ whole genome shotgun (WGS) entry which is preliminary data.</text>
</comment>
<name>A0ABT8F1B3_9BACT</name>
<dbReference type="SMART" id="SM00327">
    <property type="entry name" value="VWA"/>
    <property type="match status" value="1"/>
</dbReference>
<keyword evidence="4" id="KW-1185">Reference proteome</keyword>
<protein>
    <submittedName>
        <fullName evidence="3">VWA domain-containing protein</fullName>
    </submittedName>
</protein>
<dbReference type="InterPro" id="IPR036465">
    <property type="entry name" value="vWFA_dom_sf"/>
</dbReference>
<dbReference type="RefSeq" id="WP_320002709.1">
    <property type="nucleotide sequence ID" value="NZ_JAUHJS010000001.1"/>
</dbReference>
<organism evidence="3 4">
    <name type="scientific">Shiella aurantiaca</name>
    <dbReference type="NCBI Taxonomy" id="3058365"/>
    <lineage>
        <taxon>Bacteria</taxon>
        <taxon>Pseudomonadati</taxon>
        <taxon>Bacteroidota</taxon>
        <taxon>Cytophagia</taxon>
        <taxon>Cytophagales</taxon>
        <taxon>Shiellaceae</taxon>
        <taxon>Shiella</taxon>
    </lineage>
</organism>
<dbReference type="InterPro" id="IPR002035">
    <property type="entry name" value="VWF_A"/>
</dbReference>
<evidence type="ECO:0000313" key="3">
    <source>
        <dbReference type="EMBL" id="MDN4164183.1"/>
    </source>
</evidence>
<feature type="chain" id="PRO_5046627415" evidence="1">
    <location>
        <begin position="23"/>
        <end position="462"/>
    </location>
</feature>
<dbReference type="Proteomes" id="UP001168552">
    <property type="component" value="Unassembled WGS sequence"/>
</dbReference>
<evidence type="ECO:0000259" key="2">
    <source>
        <dbReference type="PROSITE" id="PS50234"/>
    </source>
</evidence>
<reference evidence="3" key="1">
    <citation type="submission" date="2023-06" db="EMBL/GenBank/DDBJ databases">
        <title>Cytophagales bacterium Strain LB-30, isolated from soil.</title>
        <authorList>
            <person name="Liu B."/>
        </authorList>
    </citation>
    <scope>NUCLEOTIDE SEQUENCE</scope>
    <source>
        <strain evidence="3">LB-30</strain>
    </source>
</reference>
<accession>A0ABT8F1B3</accession>
<evidence type="ECO:0000256" key="1">
    <source>
        <dbReference type="SAM" id="SignalP"/>
    </source>
</evidence>
<dbReference type="Gene3D" id="3.40.50.410">
    <property type="entry name" value="von Willebrand factor, type A domain"/>
    <property type="match status" value="1"/>
</dbReference>
<evidence type="ECO:0000313" key="4">
    <source>
        <dbReference type="Proteomes" id="UP001168552"/>
    </source>
</evidence>
<keyword evidence="1" id="KW-0732">Signal</keyword>
<dbReference type="SUPFAM" id="SSF53300">
    <property type="entry name" value="vWA-like"/>
    <property type="match status" value="1"/>
</dbReference>
<sequence>MFKTLAYSLLLVGFFYSNLAEAQVAKQKVPEKTRILFLLDASGSMLAPWEKGLRMNVAKEILSDLVDSLRINPKVELALRVYGHQYHRDKQNCEDTRLEIPFGVGNHDAMIKRIAVLRPQGTTPLAFSLEKAANDFPSDPNARNIIIIITDGIESCDGDPCAVSLALQKKRIFLRPFVIGLGMDRQYEEQFACLGQFFEAKDVRSFQRVLNKALGQTLGKTSVSVNLQDHEGQATEKDVNISFINSFTGEAQYDFVHYRYPSGQADSVEIDGVLSYHLQVNTIPPVRVANVNIIPGRHNEISVKAPQGWLEVKQTNHTEYRKGVQVLLKNKKTGAIENIQWIPDKIKYLAGTYEVEALTTPRIVFDEVEISPKQTTTLEIPAPGLLNINMAVTGIGSVYEIAPDGRQRWILNLDENLRLQSIPIQPGQYKIVFRAHKALGSKFTEIQNVNITSGATVNIKLF</sequence>
<dbReference type="PROSITE" id="PS50234">
    <property type="entry name" value="VWFA"/>
    <property type="match status" value="1"/>
</dbReference>
<gene>
    <name evidence="3" type="ORF">QWY31_01655</name>
</gene>
<dbReference type="EMBL" id="JAUHJS010000001">
    <property type="protein sequence ID" value="MDN4164183.1"/>
    <property type="molecule type" value="Genomic_DNA"/>
</dbReference>
<dbReference type="Pfam" id="PF00092">
    <property type="entry name" value="VWA"/>
    <property type="match status" value="1"/>
</dbReference>
<feature type="signal peptide" evidence="1">
    <location>
        <begin position="1"/>
        <end position="22"/>
    </location>
</feature>